<dbReference type="UniPathway" id="UPA00362"/>
<evidence type="ECO:0000256" key="2">
    <source>
        <dbReference type="ARBA" id="ARBA00006013"/>
    </source>
</evidence>
<comment type="pathway">
    <text evidence="1">Amino-acid degradation; L-valine degradation.</text>
</comment>
<keyword evidence="12" id="KW-1185">Reference proteome</keyword>
<comment type="caution">
    <text evidence="11">The sequence shown here is derived from an EMBL/GenBank/DDBJ whole genome shotgun (WGS) entry which is preliminary data.</text>
</comment>
<evidence type="ECO:0000256" key="6">
    <source>
        <dbReference type="ARBA" id="ARBA00023027"/>
    </source>
</evidence>
<evidence type="ECO:0000313" key="11">
    <source>
        <dbReference type="EMBL" id="OZJ06419.1"/>
    </source>
</evidence>
<dbReference type="GO" id="GO:0006574">
    <property type="term" value="P:L-valine catabolic process"/>
    <property type="evidence" value="ECO:0007669"/>
    <property type="project" value="UniProtKB-UniPathway"/>
</dbReference>
<evidence type="ECO:0000256" key="7">
    <source>
        <dbReference type="ARBA" id="ARBA00049197"/>
    </source>
</evidence>
<dbReference type="Gene3D" id="1.10.1040.10">
    <property type="entry name" value="N-(1-d-carboxylethyl)-l-norvaline Dehydrogenase, domain 2"/>
    <property type="match status" value="1"/>
</dbReference>
<dbReference type="AlphaFoldDB" id="A0A261Y746"/>
<evidence type="ECO:0000256" key="1">
    <source>
        <dbReference type="ARBA" id="ARBA00005109"/>
    </source>
</evidence>
<keyword evidence="4" id="KW-0101">Branched-chain amino acid catabolism</keyword>
<evidence type="ECO:0000313" key="12">
    <source>
        <dbReference type="Proteomes" id="UP000242875"/>
    </source>
</evidence>
<gene>
    <name evidence="11" type="ORF">BZG36_00516</name>
</gene>
<dbReference type="EMBL" id="MVBO01000003">
    <property type="protein sequence ID" value="OZJ06419.1"/>
    <property type="molecule type" value="Genomic_DNA"/>
</dbReference>
<feature type="active site" evidence="8">
    <location>
        <position position="171"/>
    </location>
</feature>
<dbReference type="InterPro" id="IPR006115">
    <property type="entry name" value="6PGDH_NADP-bd"/>
</dbReference>
<evidence type="ECO:0000259" key="10">
    <source>
        <dbReference type="Pfam" id="PF14833"/>
    </source>
</evidence>
<comment type="similarity">
    <text evidence="2">Belongs to the HIBADH-related family. 3-hydroxyisobutyrate dehydrogenase subfamily.</text>
</comment>
<dbReference type="InterPro" id="IPR013328">
    <property type="entry name" value="6PGD_dom2"/>
</dbReference>
<keyword evidence="6" id="KW-0520">NAD</keyword>
<dbReference type="OrthoDB" id="435038at2759"/>
<dbReference type="InterPro" id="IPR015815">
    <property type="entry name" value="HIBADH-related"/>
</dbReference>
<dbReference type="PANTHER" id="PTHR22981">
    <property type="entry name" value="3-HYDROXYISOBUTYRATE DEHYDROGENASE-RELATED"/>
    <property type="match status" value="1"/>
</dbReference>
<dbReference type="Gene3D" id="3.40.50.720">
    <property type="entry name" value="NAD(P)-binding Rossmann-like Domain"/>
    <property type="match status" value="1"/>
</dbReference>
<dbReference type="PIRSF" id="PIRSF000103">
    <property type="entry name" value="HIBADH"/>
    <property type="match status" value="1"/>
</dbReference>
<evidence type="ECO:0000259" key="9">
    <source>
        <dbReference type="Pfam" id="PF03446"/>
    </source>
</evidence>
<dbReference type="SUPFAM" id="SSF51735">
    <property type="entry name" value="NAD(P)-binding Rossmann-fold domains"/>
    <property type="match status" value="1"/>
</dbReference>
<dbReference type="GO" id="GO:0051287">
    <property type="term" value="F:NAD binding"/>
    <property type="evidence" value="ECO:0007669"/>
    <property type="project" value="InterPro"/>
</dbReference>
<comment type="catalytic activity">
    <reaction evidence="7">
        <text>3-hydroxy-2-methylpropanoate + NAD(+) = 2-methyl-3-oxopropanoate + NADH + H(+)</text>
        <dbReference type="Rhea" id="RHEA:17681"/>
        <dbReference type="ChEBI" id="CHEBI:11805"/>
        <dbReference type="ChEBI" id="CHEBI:15378"/>
        <dbReference type="ChEBI" id="CHEBI:57540"/>
        <dbReference type="ChEBI" id="CHEBI:57700"/>
        <dbReference type="ChEBI" id="CHEBI:57945"/>
        <dbReference type="EC" id="1.1.1.31"/>
    </reaction>
</comment>
<protein>
    <recommendedName>
        <fullName evidence="3">3-hydroxyisobutyrate dehydrogenase</fullName>
        <ecNumber evidence="3">1.1.1.31</ecNumber>
    </recommendedName>
</protein>
<dbReference type="PANTHER" id="PTHR22981:SF7">
    <property type="entry name" value="3-HYDROXYISOBUTYRATE DEHYDROGENASE, MITOCHONDRIAL"/>
    <property type="match status" value="1"/>
</dbReference>
<dbReference type="FunFam" id="1.10.1040.10:FF:000006">
    <property type="entry name" value="3-hydroxyisobutyrate dehydrogenase"/>
    <property type="match status" value="1"/>
</dbReference>
<dbReference type="GO" id="GO:0050661">
    <property type="term" value="F:NADP binding"/>
    <property type="evidence" value="ECO:0007669"/>
    <property type="project" value="InterPro"/>
</dbReference>
<sequence length="306" mass="32502">MGFHMANNLVAKTDNKIIIHDVFKPSVDRFMSHNREGSSRANAIDIASNPKEVAERAAVVITMLPATPQVESVYMGNNGLVEGVRSDSLVIDCSTVDVLCAKAMASEVVNKGGKAVDAPVSGGIGGAQAGTLTFMVGADSEDTFRLAEPHLQPMARKVWYCGANGNGQVAKICNNMLLGISMIGVCETMQLGVKMGMDSKLLAEIINTSTGRCWSSDTYNPVPGVLPNVPSSNGYQGGFGNTLMAKDLRLATNAANEAKSTVMLGALASQIYNQVSSTEEYAKLDFSSIFKWLQQGSGVPDRKIKD</sequence>
<dbReference type="InterPro" id="IPR008927">
    <property type="entry name" value="6-PGluconate_DH-like_C_sf"/>
</dbReference>
<dbReference type="Pfam" id="PF14833">
    <property type="entry name" value="NAD_binding_11"/>
    <property type="match status" value="1"/>
</dbReference>
<feature type="domain" description="6-phosphogluconate dehydrogenase NADP-binding" evidence="9">
    <location>
        <begin position="1"/>
        <end position="162"/>
    </location>
</feature>
<dbReference type="Proteomes" id="UP000242875">
    <property type="component" value="Unassembled WGS sequence"/>
</dbReference>
<evidence type="ECO:0000256" key="4">
    <source>
        <dbReference type="ARBA" id="ARBA00022456"/>
    </source>
</evidence>
<name>A0A261Y746_9FUNG</name>
<proteinExistence type="inferred from homology"/>
<dbReference type="GO" id="GO:0005739">
    <property type="term" value="C:mitochondrion"/>
    <property type="evidence" value="ECO:0007669"/>
    <property type="project" value="TreeGrafter"/>
</dbReference>
<dbReference type="InterPro" id="IPR036291">
    <property type="entry name" value="NAD(P)-bd_dom_sf"/>
</dbReference>
<keyword evidence="5" id="KW-0560">Oxidoreductase</keyword>
<dbReference type="NCBIfam" id="TIGR01692">
    <property type="entry name" value="HIBADH"/>
    <property type="match status" value="1"/>
</dbReference>
<dbReference type="SUPFAM" id="SSF48179">
    <property type="entry name" value="6-phosphogluconate dehydrogenase C-terminal domain-like"/>
    <property type="match status" value="1"/>
</dbReference>
<dbReference type="Pfam" id="PF03446">
    <property type="entry name" value="NAD_binding_2"/>
    <property type="match status" value="1"/>
</dbReference>
<accession>A0A261Y746</accession>
<evidence type="ECO:0000256" key="3">
    <source>
        <dbReference type="ARBA" id="ARBA00012991"/>
    </source>
</evidence>
<organism evidence="11 12">
    <name type="scientific">Bifiguratus adelaidae</name>
    <dbReference type="NCBI Taxonomy" id="1938954"/>
    <lineage>
        <taxon>Eukaryota</taxon>
        <taxon>Fungi</taxon>
        <taxon>Fungi incertae sedis</taxon>
        <taxon>Mucoromycota</taxon>
        <taxon>Mucoromycotina</taxon>
        <taxon>Endogonomycetes</taxon>
        <taxon>Endogonales</taxon>
        <taxon>Endogonales incertae sedis</taxon>
        <taxon>Bifiguratus</taxon>
    </lineage>
</organism>
<evidence type="ECO:0000256" key="8">
    <source>
        <dbReference type="PIRSR" id="PIRSR000103-1"/>
    </source>
</evidence>
<dbReference type="GO" id="GO:0008442">
    <property type="term" value="F:3-hydroxyisobutyrate dehydrogenase activity"/>
    <property type="evidence" value="ECO:0007669"/>
    <property type="project" value="UniProtKB-EC"/>
</dbReference>
<reference evidence="11 12" key="1">
    <citation type="journal article" date="2017" name="Mycologia">
        <title>Bifiguratus adelaidae, gen. et sp. nov., a new member of Mucoromycotina in endophytic and soil-dwelling habitats.</title>
        <authorList>
            <person name="Torres-Cruz T.J."/>
            <person name="Billingsley Tobias T.L."/>
            <person name="Almatruk M."/>
            <person name="Hesse C."/>
            <person name="Kuske C.R."/>
            <person name="Desiro A."/>
            <person name="Benucci G.M."/>
            <person name="Bonito G."/>
            <person name="Stajich J.E."/>
            <person name="Dunlap C."/>
            <person name="Arnold A.E."/>
            <person name="Porras-Alfaro A."/>
        </authorList>
    </citation>
    <scope>NUCLEOTIDE SEQUENCE [LARGE SCALE GENOMIC DNA]</scope>
    <source>
        <strain evidence="11 12">AZ0501</strain>
    </source>
</reference>
<dbReference type="InterPro" id="IPR029154">
    <property type="entry name" value="HIBADH-like_NADP-bd"/>
</dbReference>
<dbReference type="EC" id="1.1.1.31" evidence="3"/>
<feature type="domain" description="3-hydroxyisobutyrate dehydrogenase-like NAD-binding" evidence="10">
    <location>
        <begin position="165"/>
        <end position="292"/>
    </location>
</feature>
<evidence type="ECO:0000256" key="5">
    <source>
        <dbReference type="ARBA" id="ARBA00023002"/>
    </source>
</evidence>
<dbReference type="InterPro" id="IPR011548">
    <property type="entry name" value="HIBADH"/>
</dbReference>